<dbReference type="CDD" id="cd01009">
    <property type="entry name" value="PBP2_YfhD_N"/>
    <property type="match status" value="1"/>
</dbReference>
<dbReference type="InterPro" id="IPR001638">
    <property type="entry name" value="Solute-binding_3/MltF_N"/>
</dbReference>
<dbReference type="Proteomes" id="UP000321578">
    <property type="component" value="Unassembled WGS sequence"/>
</dbReference>
<evidence type="ECO:0000259" key="5">
    <source>
        <dbReference type="SMART" id="SM00062"/>
    </source>
</evidence>
<evidence type="ECO:0000256" key="1">
    <source>
        <dbReference type="ARBA" id="ARBA00004339"/>
    </source>
</evidence>
<proteinExistence type="inferred from homology"/>
<comment type="subcellular location">
    <subcellularLocation>
        <location evidence="1">Cell outer membrane</location>
        <topology evidence="1">Peripheral membrane protein</topology>
    </subcellularLocation>
</comment>
<dbReference type="GO" id="GO:0009279">
    <property type="term" value="C:cell outer membrane"/>
    <property type="evidence" value="ECO:0007669"/>
    <property type="project" value="UniProtKB-SubCell"/>
</dbReference>
<dbReference type="GO" id="GO:0000270">
    <property type="term" value="P:peptidoglycan metabolic process"/>
    <property type="evidence" value="ECO:0007669"/>
    <property type="project" value="InterPro"/>
</dbReference>
<dbReference type="SUPFAM" id="SSF53850">
    <property type="entry name" value="Periplasmic binding protein-like II"/>
    <property type="match status" value="1"/>
</dbReference>
<evidence type="ECO:0000256" key="3">
    <source>
        <dbReference type="ARBA" id="ARBA00022729"/>
    </source>
</evidence>
<evidence type="ECO:0000313" key="7">
    <source>
        <dbReference type="Proteomes" id="UP000321578"/>
    </source>
</evidence>
<keyword evidence="4" id="KW-0472">Membrane</keyword>
<keyword evidence="4" id="KW-0998">Cell outer membrane</keyword>
<organism evidence="6 7">
    <name type="scientific">Subsaximicrobium wynnwilliamsii</name>
    <dbReference type="NCBI Taxonomy" id="291179"/>
    <lineage>
        <taxon>Bacteria</taxon>
        <taxon>Pseudomonadati</taxon>
        <taxon>Bacteroidota</taxon>
        <taxon>Flavobacteriia</taxon>
        <taxon>Flavobacteriales</taxon>
        <taxon>Flavobacteriaceae</taxon>
        <taxon>Subsaximicrobium</taxon>
    </lineage>
</organism>
<dbReference type="RefSeq" id="WP_147087260.1">
    <property type="nucleotide sequence ID" value="NZ_VORM01000016.1"/>
</dbReference>
<sequence length="481" mass="55783">MKSFYLLFKTYYVLFFLGLFLMSCQQTQEEPTTTETPKIKRDLAAIKKDGTLKALTVYSGTSYFLYKGQAMGYEFEMLERFAEHLDLELEIIVVKDLDELMSKLNNGEGDILAHGLTITSNRKASVAFTNYLYLTKQVLVQKKPDNWRRMHWKKLENALVHDAIELLQDTVSIRKGSSYSERIANLSDELGGSIAVEYLSGELATDEIIKQVAEGNIKYTIADNNIAKIMASYYPILDVEVPVSFSQRIAWATRKNSPELLKATNQWLDSFKGKLDYNVIYNKYFNNTRDFRRRTKSEFYSLNNDEISPYDDLIQKHAERINWDWRLVASLIYQESRFDPNNSSWANAQGLMQLMPKTAEELGVVDRNDPKQSVRGGTTYLKKIWNDFENITDSIQRTKFTMASYNCGLYHVRDAQKLAIERGLDATVWDDNVEEMIVALSLPKNYNNPLIKYGYVRGMEPYNYVNQIFERYAHYTQFIAK</sequence>
<feature type="domain" description="Solute-binding protein family 3/N-terminal" evidence="5">
    <location>
        <begin position="54"/>
        <end position="288"/>
    </location>
</feature>
<gene>
    <name evidence="6" type="ORF">ESY86_14225</name>
</gene>
<dbReference type="Gene3D" id="3.40.190.10">
    <property type="entry name" value="Periplasmic binding protein-like II"/>
    <property type="match status" value="2"/>
</dbReference>
<dbReference type="PANTHER" id="PTHR35936:SF19">
    <property type="entry name" value="AMINO-ACID-BINDING PROTEIN YXEM-RELATED"/>
    <property type="match status" value="1"/>
</dbReference>
<dbReference type="PROSITE" id="PS51257">
    <property type="entry name" value="PROKAR_LIPOPROTEIN"/>
    <property type="match status" value="1"/>
</dbReference>
<dbReference type="InterPro" id="IPR023346">
    <property type="entry name" value="Lysozyme-like_dom_sf"/>
</dbReference>
<protein>
    <submittedName>
        <fullName evidence="6">Transporter substrate-binding domain-containing protein</fullName>
    </submittedName>
</protein>
<dbReference type="Pfam" id="PF00497">
    <property type="entry name" value="SBP_bac_3"/>
    <property type="match status" value="1"/>
</dbReference>
<dbReference type="GO" id="GO:0008933">
    <property type="term" value="F:peptidoglycan lytic transglycosylase activity"/>
    <property type="evidence" value="ECO:0007669"/>
    <property type="project" value="InterPro"/>
</dbReference>
<evidence type="ECO:0000313" key="6">
    <source>
        <dbReference type="EMBL" id="TXD88042.1"/>
    </source>
</evidence>
<dbReference type="Gene3D" id="1.10.530.10">
    <property type="match status" value="1"/>
</dbReference>
<comment type="caution">
    <text evidence="6">The sequence shown here is derived from an EMBL/GenBank/DDBJ whole genome shotgun (WGS) entry which is preliminary data.</text>
</comment>
<reference evidence="6 7" key="1">
    <citation type="submission" date="2019-08" db="EMBL/GenBank/DDBJ databases">
        <title>Genomes of Subsaximicrobium wynnwilliamsii strains.</title>
        <authorList>
            <person name="Bowman J.P."/>
        </authorList>
    </citation>
    <scope>NUCLEOTIDE SEQUENCE [LARGE SCALE GENOMIC DNA]</scope>
    <source>
        <strain evidence="6 7">2-80-2</strain>
    </source>
</reference>
<dbReference type="InterPro" id="IPR000189">
    <property type="entry name" value="Transglyc_AS"/>
</dbReference>
<dbReference type="SMART" id="SM00062">
    <property type="entry name" value="PBPb"/>
    <property type="match status" value="1"/>
</dbReference>
<dbReference type="CDD" id="cd13403">
    <property type="entry name" value="MLTF-like"/>
    <property type="match status" value="1"/>
</dbReference>
<dbReference type="OrthoDB" id="9815002at2"/>
<dbReference type="PANTHER" id="PTHR35936">
    <property type="entry name" value="MEMBRANE-BOUND LYTIC MUREIN TRANSGLYCOSYLASE F"/>
    <property type="match status" value="1"/>
</dbReference>
<dbReference type="PROSITE" id="PS00922">
    <property type="entry name" value="TRANSGLYCOSYLASE"/>
    <property type="match status" value="1"/>
</dbReference>
<accession>A0A5C6ZEM4</accession>
<comment type="similarity">
    <text evidence="2">Belongs to the transglycosylase Slt family.</text>
</comment>
<dbReference type="AlphaFoldDB" id="A0A5C6ZEM4"/>
<name>A0A5C6ZEM4_9FLAO</name>
<keyword evidence="3" id="KW-0732">Signal</keyword>
<dbReference type="Pfam" id="PF01464">
    <property type="entry name" value="SLT"/>
    <property type="match status" value="1"/>
</dbReference>
<keyword evidence="7" id="KW-1185">Reference proteome</keyword>
<evidence type="ECO:0000256" key="2">
    <source>
        <dbReference type="ARBA" id="ARBA00007734"/>
    </source>
</evidence>
<dbReference type="InterPro" id="IPR008258">
    <property type="entry name" value="Transglycosylase_SLT_dom_1"/>
</dbReference>
<evidence type="ECO:0000256" key="4">
    <source>
        <dbReference type="ARBA" id="ARBA00023237"/>
    </source>
</evidence>
<dbReference type="SUPFAM" id="SSF53955">
    <property type="entry name" value="Lysozyme-like"/>
    <property type="match status" value="1"/>
</dbReference>
<dbReference type="EMBL" id="VORO01000017">
    <property type="protein sequence ID" value="TXD88042.1"/>
    <property type="molecule type" value="Genomic_DNA"/>
</dbReference>